<dbReference type="Pfam" id="PF02826">
    <property type="entry name" value="2-Hacid_dh_C"/>
    <property type="match status" value="1"/>
</dbReference>
<dbReference type="Gene3D" id="3.40.50.720">
    <property type="entry name" value="NAD(P)-binding Rossmann-like Domain"/>
    <property type="match status" value="2"/>
</dbReference>
<dbReference type="EC" id="1.1.1.95" evidence="5"/>
<evidence type="ECO:0000256" key="13">
    <source>
        <dbReference type="ARBA" id="ARBA00048731"/>
    </source>
</evidence>
<dbReference type="InterPro" id="IPR029752">
    <property type="entry name" value="D-isomer_DH_CS1"/>
</dbReference>
<proteinExistence type="inferred from homology"/>
<evidence type="ECO:0000256" key="9">
    <source>
        <dbReference type="ARBA" id="ARBA00023027"/>
    </source>
</evidence>
<comment type="catalytic activity">
    <reaction evidence="12">
        <text>(R)-2-hydroxyglutarate + NAD(+) = 2-oxoglutarate + NADH + H(+)</text>
        <dbReference type="Rhea" id="RHEA:49612"/>
        <dbReference type="ChEBI" id="CHEBI:15378"/>
        <dbReference type="ChEBI" id="CHEBI:15801"/>
        <dbReference type="ChEBI" id="CHEBI:16810"/>
        <dbReference type="ChEBI" id="CHEBI:57540"/>
        <dbReference type="ChEBI" id="CHEBI:57945"/>
        <dbReference type="EC" id="1.1.1.399"/>
    </reaction>
</comment>
<evidence type="ECO:0000256" key="8">
    <source>
        <dbReference type="ARBA" id="ARBA00023002"/>
    </source>
</evidence>
<dbReference type="CDD" id="cd04901">
    <property type="entry name" value="ACT_3PGDH"/>
    <property type="match status" value="1"/>
</dbReference>
<reference evidence="16 17" key="1">
    <citation type="submission" date="2022-07" db="EMBL/GenBank/DDBJ databases">
        <title>Methylomonas rivi sp. nov., Methylomonas rosea sp. nov., Methylomonas aureus sp. nov. and Methylomonas subterranea sp. nov., four novel methanotrophs isolated from a freshwater creek and the deep terrestrial subsurface.</title>
        <authorList>
            <person name="Abin C."/>
            <person name="Sankaranarayanan K."/>
            <person name="Garner C."/>
            <person name="Sindelar R."/>
            <person name="Kotary K."/>
            <person name="Garner R."/>
            <person name="Barclay S."/>
            <person name="Lawson P."/>
            <person name="Krumholz L."/>
        </authorList>
    </citation>
    <scope>NUCLEOTIDE SEQUENCE [LARGE SCALE GENOMIC DNA]</scope>
    <source>
        <strain evidence="16 17">WSC-6</strain>
    </source>
</reference>
<dbReference type="Gene3D" id="3.30.70.260">
    <property type="match status" value="1"/>
</dbReference>
<comment type="caution">
    <text evidence="16">The sequence shown here is derived from an EMBL/GenBank/DDBJ whole genome shotgun (WGS) entry which is preliminary data.</text>
</comment>
<keyword evidence="17" id="KW-1185">Reference proteome</keyword>
<dbReference type="PANTHER" id="PTHR42789:SF1">
    <property type="entry name" value="D-ISOMER SPECIFIC 2-HYDROXYACID DEHYDROGENASE FAMILY PROTEIN (AFU_ORTHOLOGUE AFUA_6G10090)"/>
    <property type="match status" value="1"/>
</dbReference>
<keyword evidence="7" id="KW-0028">Amino-acid biosynthesis</keyword>
<protein>
    <recommendedName>
        <fullName evidence="6">D-3-phosphoglycerate dehydrogenase</fullName>
        <ecNumber evidence="4">1.1.1.399</ecNumber>
        <ecNumber evidence="5">1.1.1.95</ecNumber>
    </recommendedName>
    <alternativeName>
        <fullName evidence="11">2-oxoglutarate reductase</fullName>
    </alternativeName>
</protein>
<keyword evidence="8 14" id="KW-0560">Oxidoreductase</keyword>
<dbReference type="InterPro" id="IPR036291">
    <property type="entry name" value="NAD(P)-bd_dom_sf"/>
</dbReference>
<dbReference type="RefSeq" id="WP_256614854.1">
    <property type="nucleotide sequence ID" value="NZ_JANIBK010000032.1"/>
</dbReference>
<dbReference type="InterPro" id="IPR006140">
    <property type="entry name" value="D-isomer_DH_NAD-bd"/>
</dbReference>
<dbReference type="CDD" id="cd12174">
    <property type="entry name" value="PGDH_like_3"/>
    <property type="match status" value="1"/>
</dbReference>
<dbReference type="EMBL" id="JANIBK010000032">
    <property type="protein sequence ID" value="MCQ8128466.1"/>
    <property type="molecule type" value="Genomic_DNA"/>
</dbReference>
<evidence type="ECO:0000256" key="1">
    <source>
        <dbReference type="ARBA" id="ARBA00003800"/>
    </source>
</evidence>
<evidence type="ECO:0000256" key="7">
    <source>
        <dbReference type="ARBA" id="ARBA00022605"/>
    </source>
</evidence>
<evidence type="ECO:0000256" key="14">
    <source>
        <dbReference type="RuleBase" id="RU003719"/>
    </source>
</evidence>
<evidence type="ECO:0000256" key="6">
    <source>
        <dbReference type="ARBA" id="ARBA00021582"/>
    </source>
</evidence>
<feature type="domain" description="ACT" evidence="15">
    <location>
        <begin position="344"/>
        <end position="413"/>
    </location>
</feature>
<keyword evidence="10" id="KW-0718">Serine biosynthesis</keyword>
<gene>
    <name evidence="16" type="ORF">NP596_08340</name>
</gene>
<evidence type="ECO:0000256" key="2">
    <source>
        <dbReference type="ARBA" id="ARBA00005216"/>
    </source>
</evidence>
<comment type="catalytic activity">
    <reaction evidence="13">
        <text>(2R)-3-phosphoglycerate + NAD(+) = 3-phosphooxypyruvate + NADH + H(+)</text>
        <dbReference type="Rhea" id="RHEA:12641"/>
        <dbReference type="ChEBI" id="CHEBI:15378"/>
        <dbReference type="ChEBI" id="CHEBI:18110"/>
        <dbReference type="ChEBI" id="CHEBI:57540"/>
        <dbReference type="ChEBI" id="CHEBI:57945"/>
        <dbReference type="ChEBI" id="CHEBI:58272"/>
        <dbReference type="EC" id="1.1.1.95"/>
    </reaction>
</comment>
<dbReference type="SUPFAM" id="SSF51735">
    <property type="entry name" value="NAD(P)-binding Rossmann-fold domains"/>
    <property type="match status" value="1"/>
</dbReference>
<evidence type="ECO:0000256" key="12">
    <source>
        <dbReference type="ARBA" id="ARBA00048126"/>
    </source>
</evidence>
<dbReference type="Pfam" id="PF01842">
    <property type="entry name" value="ACT"/>
    <property type="match status" value="1"/>
</dbReference>
<comment type="function">
    <text evidence="1">Catalyzes the reversible oxidation of 3-phospho-D-glycerate to 3-phosphonooxypyruvate, the first step of the phosphorylated L-serine biosynthesis pathway. Also catalyzes the reversible oxidation of 2-hydroxyglutarate to 2-oxoglutarate.</text>
</comment>
<sequence length="413" mass="44639">MDTNQSGLNMRLAEHITVSSEGNEEKFKIKTYNNLSPIGLEKLSSARYEIGSEIEYPDAILLRSQDLHNVVIPDTVKAVGRAGSGVNNIPVDELSARGVPVFNAPGANANAVTELTIAGLLMAARNIPEALAFVNGLKDEDGGLDARVEQSKCRFSGIELAGKTLGVVGLGAIGVKVSNVARALGLKVVGFDPQMTLENAWRLSSDAIPADSLNELLSRSDFVSLHVTLNDQTRHLMDDIRIGKMKPNATLLNFSRAEIVDEAALLAALDTAMLRAYVSDFPSPALLNRPRAIVLPHLGASTKEAEENCARMVCEQVRDFLENGTIRCAVNFPDIHLSRNEHFRLAIANDNIPGMVSQITAILAENNINIVDMLNKSRGNYAFTLIDINERISPELLARLISIKGVLSARGIA</sequence>
<dbReference type="SUPFAM" id="SSF55021">
    <property type="entry name" value="ACT-like"/>
    <property type="match status" value="1"/>
</dbReference>
<organism evidence="16 17">
    <name type="scientific">Methylomonas rivi</name>
    <dbReference type="NCBI Taxonomy" id="2952226"/>
    <lineage>
        <taxon>Bacteria</taxon>
        <taxon>Pseudomonadati</taxon>
        <taxon>Pseudomonadota</taxon>
        <taxon>Gammaproteobacteria</taxon>
        <taxon>Methylococcales</taxon>
        <taxon>Methylococcaceae</taxon>
        <taxon>Methylomonas</taxon>
    </lineage>
</organism>
<name>A0ABT1U5V3_9GAMM</name>
<dbReference type="EC" id="1.1.1.399" evidence="4"/>
<evidence type="ECO:0000256" key="3">
    <source>
        <dbReference type="ARBA" id="ARBA00005854"/>
    </source>
</evidence>
<dbReference type="InterPro" id="IPR050857">
    <property type="entry name" value="D-2-hydroxyacid_DH"/>
</dbReference>
<evidence type="ECO:0000313" key="16">
    <source>
        <dbReference type="EMBL" id="MCQ8128466.1"/>
    </source>
</evidence>
<dbReference type="Proteomes" id="UP001524586">
    <property type="component" value="Unassembled WGS sequence"/>
</dbReference>
<evidence type="ECO:0000313" key="17">
    <source>
        <dbReference type="Proteomes" id="UP001524586"/>
    </source>
</evidence>
<comment type="similarity">
    <text evidence="3 14">Belongs to the D-isomer specific 2-hydroxyacid dehydrogenase family.</text>
</comment>
<dbReference type="SUPFAM" id="SSF52283">
    <property type="entry name" value="Formate/glycerate dehydrogenase catalytic domain-like"/>
    <property type="match status" value="1"/>
</dbReference>
<dbReference type="PROSITE" id="PS51671">
    <property type="entry name" value="ACT"/>
    <property type="match status" value="1"/>
</dbReference>
<comment type="pathway">
    <text evidence="2">Amino-acid biosynthesis; L-serine biosynthesis; L-serine from 3-phospho-D-glycerate: step 1/3.</text>
</comment>
<accession>A0ABT1U5V3</accession>
<dbReference type="PANTHER" id="PTHR42789">
    <property type="entry name" value="D-ISOMER SPECIFIC 2-HYDROXYACID DEHYDROGENASE FAMILY PROTEIN (AFU_ORTHOLOGUE AFUA_6G10090)"/>
    <property type="match status" value="1"/>
</dbReference>
<evidence type="ECO:0000259" key="15">
    <source>
        <dbReference type="PROSITE" id="PS51671"/>
    </source>
</evidence>
<dbReference type="InterPro" id="IPR045865">
    <property type="entry name" value="ACT-like_dom_sf"/>
</dbReference>
<dbReference type="PROSITE" id="PS00065">
    <property type="entry name" value="D_2_HYDROXYACID_DH_1"/>
    <property type="match status" value="1"/>
</dbReference>
<evidence type="ECO:0000256" key="4">
    <source>
        <dbReference type="ARBA" id="ARBA00013001"/>
    </source>
</evidence>
<dbReference type="InterPro" id="IPR006139">
    <property type="entry name" value="D-isomer_2_OHA_DH_cat_dom"/>
</dbReference>
<dbReference type="Pfam" id="PF00389">
    <property type="entry name" value="2-Hacid_dh"/>
    <property type="match status" value="1"/>
</dbReference>
<dbReference type="InterPro" id="IPR002912">
    <property type="entry name" value="ACT_dom"/>
</dbReference>
<evidence type="ECO:0000256" key="11">
    <source>
        <dbReference type="ARBA" id="ARBA00030455"/>
    </source>
</evidence>
<evidence type="ECO:0000256" key="10">
    <source>
        <dbReference type="ARBA" id="ARBA00023299"/>
    </source>
</evidence>
<keyword evidence="9" id="KW-0520">NAD</keyword>
<evidence type="ECO:0000256" key="5">
    <source>
        <dbReference type="ARBA" id="ARBA00013143"/>
    </source>
</evidence>